<dbReference type="EMBL" id="JAPFCC010000001">
    <property type="protein sequence ID" value="MCW7552368.1"/>
    <property type="molecule type" value="Genomic_DNA"/>
</dbReference>
<dbReference type="Proteomes" id="UP001209854">
    <property type="component" value="Unassembled WGS sequence"/>
</dbReference>
<evidence type="ECO:0000313" key="1">
    <source>
        <dbReference type="EMBL" id="MCW7552368.1"/>
    </source>
</evidence>
<protein>
    <recommendedName>
        <fullName evidence="3">DUF4139 domain-containing protein</fullName>
    </recommendedName>
</protein>
<keyword evidence="2" id="KW-1185">Reference proteome</keyword>
<dbReference type="RefSeq" id="WP_262567336.1">
    <property type="nucleotide sequence ID" value="NZ_JAPFCC010000001.1"/>
</dbReference>
<sequence length="463" mass="50712">MLMSRLGIALVLVGAVGIQPLAARADAGRVDISSATQSSLTLYSDKAFVRHSLSTLPSEQGSLTVSGLPQEWDHDSLDLRYRESAGSVTPAQLVWQPDGLDRDAIYRGMVGKTVELLGGGLNVPVQGTMLSYHSGLALVQGTNGRQYLVDWSDPQGIRVAGRDAMVADNRLVSGITASFTPAQVKQLKADNLQLSYVTPSLRFSSHYRMTVNDTDNARLELSALLNNYSDTSYNRADIRLVSGDTGRSVAYVRNRQVMMEAAPAAMDSTGERVGEMLVQKLPKGTRLPARSSQQLSLFHKDALKVEKLYALDVYGRSFSGRNKVAERPRLTYRFKAEADLPAAPIKLFEETSDGAVIIAGESWLTQTTSGDYAHLTMGEALAVRVERNLKNSQQQEKNLKNQWQAVIRNDQDVDVKLTLMERDSGLLKISDVTGATLEGARTLTVKVPAKSSREISYQATYRL</sequence>
<comment type="caution">
    <text evidence="1">The sequence shown here is derived from an EMBL/GenBank/DDBJ whole genome shotgun (WGS) entry which is preliminary data.</text>
</comment>
<reference evidence="1 2" key="1">
    <citation type="submission" date="2022-10" db="EMBL/GenBank/DDBJ databases">
        <title>High-quality genome sequences of two octocoral-associated bacteria, Endozoicomonas euniceicola EF212 and Endozoicomonas gorgoniicola PS125.</title>
        <authorList>
            <person name="Chiou Y.-J."/>
            <person name="Chen Y.-H."/>
        </authorList>
    </citation>
    <scope>NUCLEOTIDE SEQUENCE [LARGE SCALE GENOMIC DNA]</scope>
    <source>
        <strain evidence="1 2">PS125</strain>
    </source>
</reference>
<accession>A0ABT3MSN0</accession>
<gene>
    <name evidence="1" type="ORF">NX722_06855</name>
</gene>
<evidence type="ECO:0000313" key="2">
    <source>
        <dbReference type="Proteomes" id="UP001209854"/>
    </source>
</evidence>
<dbReference type="PANTHER" id="PTHR38075:SF1">
    <property type="entry name" value="DUF4139 DOMAIN-CONTAINING PROTEIN"/>
    <property type="match status" value="1"/>
</dbReference>
<dbReference type="PANTHER" id="PTHR38075">
    <property type="entry name" value="DUF4139 DOMAIN-CONTAINING PROTEIN"/>
    <property type="match status" value="1"/>
</dbReference>
<organism evidence="1 2">
    <name type="scientific">Endozoicomonas gorgoniicola</name>
    <dbReference type="NCBI Taxonomy" id="1234144"/>
    <lineage>
        <taxon>Bacteria</taxon>
        <taxon>Pseudomonadati</taxon>
        <taxon>Pseudomonadota</taxon>
        <taxon>Gammaproteobacteria</taxon>
        <taxon>Oceanospirillales</taxon>
        <taxon>Endozoicomonadaceae</taxon>
        <taxon>Endozoicomonas</taxon>
    </lineage>
</organism>
<evidence type="ECO:0008006" key="3">
    <source>
        <dbReference type="Google" id="ProtNLM"/>
    </source>
</evidence>
<proteinExistence type="predicted"/>
<name>A0ABT3MSN0_9GAMM</name>